<feature type="domain" description="VTT" evidence="7">
    <location>
        <begin position="43"/>
        <end position="160"/>
    </location>
</feature>
<evidence type="ECO:0000256" key="2">
    <source>
        <dbReference type="ARBA" id="ARBA00022475"/>
    </source>
</evidence>
<dbReference type="InterPro" id="IPR015414">
    <property type="entry name" value="TMEM64"/>
</dbReference>
<evidence type="ECO:0000256" key="3">
    <source>
        <dbReference type="ARBA" id="ARBA00022692"/>
    </source>
</evidence>
<feature type="transmembrane region" description="Helical" evidence="6">
    <location>
        <begin position="109"/>
        <end position="133"/>
    </location>
</feature>
<proteinExistence type="inferred from homology"/>
<gene>
    <name evidence="8" type="ORF">H9891_05260</name>
</gene>
<dbReference type="GO" id="GO:0005886">
    <property type="term" value="C:plasma membrane"/>
    <property type="evidence" value="ECO:0007669"/>
    <property type="project" value="UniProtKB-SubCell"/>
</dbReference>
<organism evidence="8 9">
    <name type="scientific">Candidatus Salinicoccus stercoripullorum</name>
    <dbReference type="NCBI Taxonomy" id="2838756"/>
    <lineage>
        <taxon>Bacteria</taxon>
        <taxon>Bacillati</taxon>
        <taxon>Bacillota</taxon>
        <taxon>Bacilli</taxon>
        <taxon>Bacillales</taxon>
        <taxon>Staphylococcaceae</taxon>
        <taxon>Salinicoccus</taxon>
    </lineage>
</organism>
<feature type="transmembrane region" description="Helical" evidence="6">
    <location>
        <begin position="62"/>
        <end position="83"/>
    </location>
</feature>
<sequence>MEAIFEKLMTQEGLEQLFQEVEQLGLIVGFLLVLMESFLPFLPLFIIVVVNINSYGFILGSLSSYSGTVLGSYLVFLLVRYFFRRPAQKYIRKHRRLGQMLSFIDRRGFVFLFVLLSLPFTPTSVINVIAALSNLKKVVYLYILLAAKAIMILTMALVGYDVTSFFNSPLRLTLSIAGLVLVYFFSKWYQKYIHRKMDK</sequence>
<dbReference type="Pfam" id="PF09335">
    <property type="entry name" value="VTT_dom"/>
    <property type="match status" value="1"/>
</dbReference>
<dbReference type="EMBL" id="DXHR01000018">
    <property type="protein sequence ID" value="HIW12553.1"/>
    <property type="molecule type" value="Genomic_DNA"/>
</dbReference>
<dbReference type="PANTHER" id="PTHR12677">
    <property type="entry name" value="GOLGI APPARATUS MEMBRANE PROTEIN TVP38-RELATED"/>
    <property type="match status" value="1"/>
</dbReference>
<accession>A0A9D1QHC7</accession>
<dbReference type="AlphaFoldDB" id="A0A9D1QHC7"/>
<evidence type="ECO:0000256" key="5">
    <source>
        <dbReference type="ARBA" id="ARBA00023136"/>
    </source>
</evidence>
<keyword evidence="2 6" id="KW-1003">Cell membrane</keyword>
<protein>
    <recommendedName>
        <fullName evidence="6">TVP38/TMEM64 family membrane protein</fullName>
    </recommendedName>
</protein>
<evidence type="ECO:0000313" key="9">
    <source>
        <dbReference type="Proteomes" id="UP000823989"/>
    </source>
</evidence>
<dbReference type="PANTHER" id="PTHR12677:SF55">
    <property type="entry name" value="UNDECAPRENYL PHOSPHATE TRANSPORTER SAOUHSC_00901-RELATED"/>
    <property type="match status" value="1"/>
</dbReference>
<keyword evidence="5 6" id="KW-0472">Membrane</keyword>
<reference evidence="8" key="1">
    <citation type="journal article" date="2021" name="PeerJ">
        <title>Extensive microbial diversity within the chicken gut microbiome revealed by metagenomics and culture.</title>
        <authorList>
            <person name="Gilroy R."/>
            <person name="Ravi A."/>
            <person name="Getino M."/>
            <person name="Pursley I."/>
            <person name="Horton D.L."/>
            <person name="Alikhan N.F."/>
            <person name="Baker D."/>
            <person name="Gharbi K."/>
            <person name="Hall N."/>
            <person name="Watson M."/>
            <person name="Adriaenssens E.M."/>
            <person name="Foster-Nyarko E."/>
            <person name="Jarju S."/>
            <person name="Secka A."/>
            <person name="Antonio M."/>
            <person name="Oren A."/>
            <person name="Chaudhuri R.R."/>
            <person name="La Ragione R."/>
            <person name="Hildebrand F."/>
            <person name="Pallen M.J."/>
        </authorList>
    </citation>
    <scope>NUCLEOTIDE SEQUENCE</scope>
    <source>
        <strain evidence="8">ChiHjej13B12-752</strain>
    </source>
</reference>
<evidence type="ECO:0000259" key="7">
    <source>
        <dbReference type="Pfam" id="PF09335"/>
    </source>
</evidence>
<feature type="transmembrane region" description="Helical" evidence="6">
    <location>
        <begin position="24"/>
        <end position="50"/>
    </location>
</feature>
<comment type="caution">
    <text evidence="8">The sequence shown here is derived from an EMBL/GenBank/DDBJ whole genome shotgun (WGS) entry which is preliminary data.</text>
</comment>
<dbReference type="InterPro" id="IPR032816">
    <property type="entry name" value="VTT_dom"/>
</dbReference>
<name>A0A9D1QHC7_9STAP</name>
<keyword evidence="3 6" id="KW-0812">Transmembrane</keyword>
<feature type="transmembrane region" description="Helical" evidence="6">
    <location>
        <begin position="139"/>
        <end position="160"/>
    </location>
</feature>
<feature type="transmembrane region" description="Helical" evidence="6">
    <location>
        <begin position="172"/>
        <end position="189"/>
    </location>
</feature>
<evidence type="ECO:0000256" key="6">
    <source>
        <dbReference type="RuleBase" id="RU366058"/>
    </source>
</evidence>
<dbReference type="Proteomes" id="UP000823989">
    <property type="component" value="Unassembled WGS sequence"/>
</dbReference>
<comment type="similarity">
    <text evidence="6">Belongs to the TVP38/TMEM64 family.</text>
</comment>
<keyword evidence="4 6" id="KW-1133">Transmembrane helix</keyword>
<evidence type="ECO:0000313" key="8">
    <source>
        <dbReference type="EMBL" id="HIW12553.1"/>
    </source>
</evidence>
<evidence type="ECO:0000256" key="1">
    <source>
        <dbReference type="ARBA" id="ARBA00004651"/>
    </source>
</evidence>
<reference evidence="8" key="2">
    <citation type="submission" date="2021-04" db="EMBL/GenBank/DDBJ databases">
        <authorList>
            <person name="Gilroy R."/>
        </authorList>
    </citation>
    <scope>NUCLEOTIDE SEQUENCE</scope>
    <source>
        <strain evidence="8">ChiHjej13B12-752</strain>
    </source>
</reference>
<comment type="subcellular location">
    <subcellularLocation>
        <location evidence="1 6">Cell membrane</location>
        <topology evidence="1 6">Multi-pass membrane protein</topology>
    </subcellularLocation>
</comment>
<evidence type="ECO:0000256" key="4">
    <source>
        <dbReference type="ARBA" id="ARBA00022989"/>
    </source>
</evidence>